<protein>
    <recommendedName>
        <fullName evidence="3">Transferrin</fullName>
    </recommendedName>
</protein>
<feature type="disulfide bond" evidence="6">
    <location>
        <begin position="382"/>
        <end position="418"/>
    </location>
</feature>
<feature type="binding site" evidence="4">
    <location>
        <position position="148"/>
    </location>
    <ligand>
        <name>hydrogencarbonate</name>
        <dbReference type="ChEBI" id="CHEBI:17544"/>
        <label>1</label>
    </ligand>
</feature>
<evidence type="ECO:0000256" key="6">
    <source>
        <dbReference type="PIRSR" id="PIRSR002549-4"/>
    </source>
</evidence>
<evidence type="ECO:0000313" key="10">
    <source>
        <dbReference type="EMBL" id="SSX27569.1"/>
    </source>
</evidence>
<feature type="disulfide bond" evidence="6">
    <location>
        <begin position="279"/>
        <end position="293"/>
    </location>
</feature>
<dbReference type="AlphaFoldDB" id="A0A336KQX6"/>
<dbReference type="EMBL" id="UFQS01000843">
    <property type="protein sequence ID" value="SSX07226.1"/>
    <property type="molecule type" value="Genomic_DNA"/>
</dbReference>
<keyword evidence="3 5" id="KW-0479">Metal-binding</keyword>
<evidence type="ECO:0000256" key="5">
    <source>
        <dbReference type="PIRSR" id="PIRSR002549-3"/>
    </source>
</evidence>
<reference evidence="9" key="1">
    <citation type="submission" date="2018-04" db="EMBL/GenBank/DDBJ databases">
        <authorList>
            <person name="Go L.Y."/>
            <person name="Mitchell J.A."/>
        </authorList>
    </citation>
    <scope>NUCLEOTIDE SEQUENCE</scope>
    <source>
        <tissue evidence="9">Whole organism</tissue>
    </source>
</reference>
<feature type="binding site" evidence="4">
    <location>
        <position position="141"/>
    </location>
    <ligand>
        <name>hydrogencarbonate</name>
        <dbReference type="ChEBI" id="CHEBI:17544"/>
        <label>1</label>
    </ligand>
</feature>
<comment type="similarity">
    <text evidence="3">Belongs to the transferrin family.</text>
</comment>
<feature type="chain" id="PRO_5033342720" description="Transferrin" evidence="7">
    <location>
        <begin position="19"/>
        <end position="634"/>
    </location>
</feature>
<feature type="binding site" evidence="5">
    <location>
        <position position="115"/>
    </location>
    <ligand>
        <name>Fe(3+)</name>
        <dbReference type="ChEBI" id="CHEBI:29034"/>
        <label>1</label>
    </ligand>
</feature>
<feature type="disulfide bond" evidence="6">
    <location>
        <begin position="139"/>
        <end position="235"/>
    </location>
</feature>
<gene>
    <name evidence="9" type="primary">CSON014656</name>
</gene>
<dbReference type="InterPro" id="IPR001156">
    <property type="entry name" value="Transferrin-like_dom"/>
</dbReference>
<dbReference type="GO" id="GO:0005886">
    <property type="term" value="C:plasma membrane"/>
    <property type="evidence" value="ECO:0007669"/>
    <property type="project" value="TreeGrafter"/>
</dbReference>
<evidence type="ECO:0000256" key="7">
    <source>
        <dbReference type="SAM" id="SignalP"/>
    </source>
</evidence>
<dbReference type="Pfam" id="PF00405">
    <property type="entry name" value="Transferrin"/>
    <property type="match status" value="2"/>
</dbReference>
<accession>A0A336KQX6</accession>
<feature type="binding site" evidence="4">
    <location>
        <position position="145"/>
    </location>
    <ligand>
        <name>hydrogencarbonate</name>
        <dbReference type="ChEBI" id="CHEBI:17544"/>
        <label>1</label>
    </ligand>
</feature>
<dbReference type="PIRSF" id="PIRSF002549">
    <property type="entry name" value="Transferrin"/>
    <property type="match status" value="1"/>
</dbReference>
<feature type="disulfide bond" evidence="6">
    <location>
        <begin position="188"/>
        <end position="214"/>
    </location>
</feature>
<evidence type="ECO:0000256" key="3">
    <source>
        <dbReference type="PIRNR" id="PIRNR002549"/>
    </source>
</evidence>
<feature type="disulfide bond" evidence="6">
    <location>
        <begin position="211"/>
        <end position="220"/>
    </location>
</feature>
<evidence type="ECO:0000256" key="1">
    <source>
        <dbReference type="ARBA" id="ARBA00022737"/>
    </source>
</evidence>
<name>A0A336KQX6_CULSO</name>
<dbReference type="InterPro" id="IPR016357">
    <property type="entry name" value="Transferrin"/>
</dbReference>
<feature type="disulfide bond" evidence="6">
    <location>
        <begin position="43"/>
        <end position="58"/>
    </location>
</feature>
<dbReference type="SMART" id="SM00094">
    <property type="entry name" value="TR_FER"/>
    <property type="match status" value="1"/>
</dbReference>
<keyword evidence="3" id="KW-0813">Transport</keyword>
<organism evidence="9">
    <name type="scientific">Culicoides sonorensis</name>
    <name type="common">Biting midge</name>
    <dbReference type="NCBI Taxonomy" id="179676"/>
    <lineage>
        <taxon>Eukaryota</taxon>
        <taxon>Metazoa</taxon>
        <taxon>Ecdysozoa</taxon>
        <taxon>Arthropoda</taxon>
        <taxon>Hexapoda</taxon>
        <taxon>Insecta</taxon>
        <taxon>Pterygota</taxon>
        <taxon>Neoptera</taxon>
        <taxon>Endopterygota</taxon>
        <taxon>Diptera</taxon>
        <taxon>Nematocera</taxon>
        <taxon>Chironomoidea</taxon>
        <taxon>Ceratopogonidae</taxon>
        <taxon>Ceratopogoninae</taxon>
        <taxon>Culicoides</taxon>
        <taxon>Monoculicoides</taxon>
    </lineage>
</organism>
<dbReference type="PROSITE" id="PS51408">
    <property type="entry name" value="TRANSFERRIN_LIKE_4"/>
    <property type="match status" value="2"/>
</dbReference>
<dbReference type="GO" id="GO:0005769">
    <property type="term" value="C:early endosome"/>
    <property type="evidence" value="ECO:0007669"/>
    <property type="project" value="TreeGrafter"/>
</dbReference>
<keyword evidence="3" id="KW-0410">Iron transport</keyword>
<dbReference type="GO" id="GO:0005615">
    <property type="term" value="C:extracellular space"/>
    <property type="evidence" value="ECO:0007669"/>
    <property type="project" value="InterPro"/>
</dbReference>
<dbReference type="VEuPathDB" id="VectorBase:CSON014656"/>
<dbReference type="EMBL" id="UFQT01000843">
    <property type="protein sequence ID" value="SSX27569.1"/>
    <property type="molecule type" value="Genomic_DNA"/>
</dbReference>
<dbReference type="Gene3D" id="3.40.190.10">
    <property type="entry name" value="Periplasmic binding protein-like II"/>
    <property type="match status" value="3"/>
</dbReference>
<keyword evidence="2 6" id="KW-1015">Disulfide bond</keyword>
<feature type="signal peptide" evidence="7">
    <location>
        <begin position="1"/>
        <end position="18"/>
    </location>
</feature>
<reference evidence="10" key="2">
    <citation type="submission" date="2018-07" db="EMBL/GenBank/DDBJ databases">
        <authorList>
            <person name="Quirk P.G."/>
            <person name="Krulwich T.A."/>
        </authorList>
    </citation>
    <scope>NUCLEOTIDE SEQUENCE</scope>
</reference>
<dbReference type="PANTHER" id="PTHR11485">
    <property type="entry name" value="TRANSFERRIN"/>
    <property type="match status" value="1"/>
</dbReference>
<dbReference type="CDD" id="cd13529">
    <property type="entry name" value="PBP2_transferrin"/>
    <property type="match status" value="1"/>
</dbReference>
<dbReference type="PROSITE" id="PS00207">
    <property type="entry name" value="TRANSFERRIN_LIKE_3"/>
    <property type="match status" value="1"/>
</dbReference>
<dbReference type="SUPFAM" id="SSF53850">
    <property type="entry name" value="Periplasmic binding protein-like II"/>
    <property type="match status" value="2"/>
</dbReference>
<feature type="disulfide bond" evidence="6">
    <location>
        <begin position="392"/>
        <end position="410"/>
    </location>
</feature>
<dbReference type="PRINTS" id="PR00422">
    <property type="entry name" value="TRANSFERRIN"/>
</dbReference>
<dbReference type="GO" id="GO:0055037">
    <property type="term" value="C:recycling endosome"/>
    <property type="evidence" value="ECO:0007669"/>
    <property type="project" value="TreeGrafter"/>
</dbReference>
<proteinExistence type="inferred from homology"/>
<evidence type="ECO:0000256" key="4">
    <source>
        <dbReference type="PIRSR" id="PIRSR002549-2"/>
    </source>
</evidence>
<keyword evidence="7" id="KW-0732">Signal</keyword>
<evidence type="ECO:0000256" key="2">
    <source>
        <dbReference type="ARBA" id="ARBA00023157"/>
    </source>
</evidence>
<keyword evidence="3 5" id="KW-0408">Iron</keyword>
<comment type="function">
    <text evidence="3">Transferrins are iron binding transport proteins which bind Fe(3+) ion in association with the binding of an anion, usually bicarbonate.</text>
</comment>
<sequence length="634" mass="71228">MKIQLILISIIFIAVINGRSLEKRDASDVRVKLCIPRKFLADCVKLYGDPAENNKVTCVPARDQMECLEFVKKRQADIMTADPEDMYVAYHLENEDFDIIQEIRTVEESHSAFRYDGILLVKKGSNINSLKDLKGKKSCHTGFGRNVGYKIPLTKLRKHELLKFSDDPELSSTEKELDALSAFFEKACIVGKWSPDNLVNEVFKKRYSNLCALCEDPAKCDYPDKYSGYDGAVRCLVEGRGDVAFTKTYHVKKHFNIPIAQGDTSLTASSDAANYEYLCEDGSRKAITDPNPCSWAQRPWQGYMSNPDTLSQKPAIQQVLSEYFEQAKTRLSKDEAAHLQIKDTLTTFNTPEVIYPGTHLFKAQYKDVIERDGTEQGVIRFCVSSEIELSKCKWLKRAAYSRDIRPQLECVQKDRDACMKAVASGKAEVVVLPPSLNKAAEENGLLQVLTEKYDDKDLFVALVENDLNQDQIKEAQLKLDLSSPRAVSAALYLNSKRGVTGCPNTLTSRDDAQIRIVNAKSLEVYKNTNKRLLCADLTKMTLDEVQTCNVDYSLPNGIYVNKAESRQARDNVRHAFTLIGEKFGSQGAINHVFDLVGDFQPGQKNVIFSSDAVKIVPEAPANIDKNLYNSIHCL</sequence>
<feature type="binding site" evidence="5">
    <location>
        <position position="82"/>
    </location>
    <ligand>
        <name>Fe(3+)</name>
        <dbReference type="ChEBI" id="CHEBI:29034"/>
        <label>1</label>
    </ligand>
</feature>
<dbReference type="GO" id="GO:0046872">
    <property type="term" value="F:metal ion binding"/>
    <property type="evidence" value="ECO:0007669"/>
    <property type="project" value="UniProtKB-KW"/>
</dbReference>
<evidence type="ECO:0000259" key="8">
    <source>
        <dbReference type="PROSITE" id="PS51408"/>
    </source>
</evidence>
<keyword evidence="3" id="KW-0406">Ion transport</keyword>
<dbReference type="OMA" id="SPHADID"/>
<dbReference type="GO" id="GO:0006826">
    <property type="term" value="P:iron ion transport"/>
    <property type="evidence" value="ECO:0007669"/>
    <property type="project" value="UniProtKB-KW"/>
</dbReference>
<feature type="domain" description="Transferrin-like" evidence="8">
    <location>
        <begin position="31"/>
        <end position="373"/>
    </location>
</feature>
<dbReference type="PANTHER" id="PTHR11485:SF57">
    <property type="entry name" value="TRANSFERRIN"/>
    <property type="match status" value="1"/>
</dbReference>
<feature type="binding site" evidence="5">
    <location>
        <position position="229"/>
    </location>
    <ligand>
        <name>Fe(3+)</name>
        <dbReference type="ChEBI" id="CHEBI:29034"/>
        <label>1</label>
    </ligand>
</feature>
<evidence type="ECO:0000313" key="9">
    <source>
        <dbReference type="EMBL" id="SSX07226.1"/>
    </source>
</evidence>
<feature type="domain" description="Transferrin-like" evidence="8">
    <location>
        <begin position="379"/>
        <end position="634"/>
    </location>
</feature>
<dbReference type="InterPro" id="IPR018195">
    <property type="entry name" value="Transferrin_Fe_BS"/>
</dbReference>
<keyword evidence="1" id="KW-0677">Repeat</keyword>